<dbReference type="InterPro" id="IPR017941">
    <property type="entry name" value="Rieske_2Fe-2S"/>
</dbReference>
<dbReference type="InterPro" id="IPR011009">
    <property type="entry name" value="Kinase-like_dom_sf"/>
</dbReference>
<evidence type="ECO:0000256" key="4">
    <source>
        <dbReference type="ARBA" id="ARBA00022723"/>
    </source>
</evidence>
<keyword evidence="14" id="KW-1185">Reference proteome</keyword>
<dbReference type="EMBL" id="BIFQ01000002">
    <property type="protein sequence ID" value="GCE09622.1"/>
    <property type="molecule type" value="Genomic_DNA"/>
</dbReference>
<dbReference type="PROSITE" id="PS50011">
    <property type="entry name" value="PROTEIN_KINASE_DOM"/>
    <property type="match status" value="1"/>
</dbReference>
<feature type="domain" description="Rieske" evidence="12">
    <location>
        <begin position="521"/>
        <end position="593"/>
    </location>
</feature>
<feature type="compositionally biased region" description="Polar residues" evidence="10">
    <location>
        <begin position="399"/>
        <end position="408"/>
    </location>
</feature>
<dbReference type="InterPro" id="IPR050660">
    <property type="entry name" value="NEK_Ser/Thr_kinase"/>
</dbReference>
<organism evidence="13 14">
    <name type="scientific">Dictyobacter aurantiacus</name>
    <dbReference type="NCBI Taxonomy" id="1936993"/>
    <lineage>
        <taxon>Bacteria</taxon>
        <taxon>Bacillati</taxon>
        <taxon>Chloroflexota</taxon>
        <taxon>Ktedonobacteria</taxon>
        <taxon>Ktedonobacterales</taxon>
        <taxon>Dictyobacteraceae</taxon>
        <taxon>Dictyobacter</taxon>
    </lineage>
</organism>
<evidence type="ECO:0000256" key="8">
    <source>
        <dbReference type="ARBA" id="ARBA00023004"/>
    </source>
</evidence>
<reference evidence="14" key="1">
    <citation type="submission" date="2018-12" db="EMBL/GenBank/DDBJ databases">
        <title>Tengunoibacter tsumagoiensis gen. nov., sp. nov., Dictyobacter kobayashii sp. nov., D. alpinus sp. nov., and D. joshuensis sp. nov. and description of Dictyobacteraceae fam. nov. within the order Ktedonobacterales isolated from Tengu-no-mugimeshi.</title>
        <authorList>
            <person name="Wang C.M."/>
            <person name="Zheng Y."/>
            <person name="Sakai Y."/>
            <person name="Toyoda A."/>
            <person name="Minakuchi Y."/>
            <person name="Abe K."/>
            <person name="Yokota A."/>
            <person name="Yabe S."/>
        </authorList>
    </citation>
    <scope>NUCLEOTIDE SEQUENCE [LARGE SCALE GENOMIC DNA]</scope>
    <source>
        <strain evidence="14">S-27</strain>
    </source>
</reference>
<dbReference type="GO" id="GO:0005524">
    <property type="term" value="F:ATP binding"/>
    <property type="evidence" value="ECO:0007669"/>
    <property type="project" value="UniProtKB-KW"/>
</dbReference>
<dbReference type="GO" id="GO:0046872">
    <property type="term" value="F:metal ion binding"/>
    <property type="evidence" value="ECO:0007669"/>
    <property type="project" value="UniProtKB-KW"/>
</dbReference>
<evidence type="ECO:0000256" key="9">
    <source>
        <dbReference type="ARBA" id="ARBA00023014"/>
    </source>
</evidence>
<dbReference type="Gene3D" id="1.10.510.10">
    <property type="entry name" value="Transferase(Phosphotransferase) domain 1"/>
    <property type="match status" value="1"/>
</dbReference>
<evidence type="ECO:0000256" key="6">
    <source>
        <dbReference type="ARBA" id="ARBA00022777"/>
    </source>
</evidence>
<evidence type="ECO:0000256" key="7">
    <source>
        <dbReference type="ARBA" id="ARBA00022840"/>
    </source>
</evidence>
<evidence type="ECO:0000313" key="13">
    <source>
        <dbReference type="EMBL" id="GCE09622.1"/>
    </source>
</evidence>
<dbReference type="PROSITE" id="PS51296">
    <property type="entry name" value="RIESKE"/>
    <property type="match status" value="1"/>
</dbReference>
<dbReference type="InterPro" id="IPR036922">
    <property type="entry name" value="Rieske_2Fe-2S_sf"/>
</dbReference>
<gene>
    <name evidence="13" type="ORF">KDAU_69510</name>
</gene>
<feature type="compositionally biased region" description="Basic and acidic residues" evidence="10">
    <location>
        <begin position="433"/>
        <end position="443"/>
    </location>
</feature>
<dbReference type="Pfam" id="PF00355">
    <property type="entry name" value="Rieske"/>
    <property type="match status" value="1"/>
</dbReference>
<evidence type="ECO:0000313" key="14">
    <source>
        <dbReference type="Proteomes" id="UP000287224"/>
    </source>
</evidence>
<keyword evidence="6" id="KW-0418">Kinase</keyword>
<keyword evidence="2" id="KW-0808">Transferase</keyword>
<evidence type="ECO:0000256" key="5">
    <source>
        <dbReference type="ARBA" id="ARBA00022741"/>
    </source>
</evidence>
<keyword evidence="9" id="KW-0411">Iron-sulfur</keyword>
<evidence type="ECO:0000256" key="1">
    <source>
        <dbReference type="ARBA" id="ARBA00012513"/>
    </source>
</evidence>
<dbReference type="GO" id="GO:0051537">
    <property type="term" value="F:2 iron, 2 sulfur cluster binding"/>
    <property type="evidence" value="ECO:0007669"/>
    <property type="project" value="UniProtKB-KW"/>
</dbReference>
<name>A0A401ZS41_9CHLR</name>
<keyword evidence="8" id="KW-0408">Iron</keyword>
<keyword evidence="4" id="KW-0479">Metal-binding</keyword>
<protein>
    <recommendedName>
        <fullName evidence="1">non-specific serine/threonine protein kinase</fullName>
        <ecNumber evidence="1">2.7.11.1</ecNumber>
    </recommendedName>
</protein>
<evidence type="ECO:0000259" key="12">
    <source>
        <dbReference type="PROSITE" id="PS51296"/>
    </source>
</evidence>
<evidence type="ECO:0000259" key="11">
    <source>
        <dbReference type="PROSITE" id="PS50011"/>
    </source>
</evidence>
<keyword evidence="5" id="KW-0547">Nucleotide-binding</keyword>
<dbReference type="Gene3D" id="2.102.10.10">
    <property type="entry name" value="Rieske [2Fe-2S] iron-sulphur domain"/>
    <property type="match status" value="1"/>
</dbReference>
<keyword evidence="7" id="KW-0067">ATP-binding</keyword>
<dbReference type="GO" id="GO:0004674">
    <property type="term" value="F:protein serine/threonine kinase activity"/>
    <property type="evidence" value="ECO:0007669"/>
    <property type="project" value="UniProtKB-EC"/>
</dbReference>
<dbReference type="Gene3D" id="3.30.200.20">
    <property type="entry name" value="Phosphorylase Kinase, domain 1"/>
    <property type="match status" value="1"/>
</dbReference>
<dbReference type="GO" id="GO:0016705">
    <property type="term" value="F:oxidoreductase activity, acting on paired donors, with incorporation or reduction of molecular oxygen"/>
    <property type="evidence" value="ECO:0007669"/>
    <property type="project" value="UniProtKB-ARBA"/>
</dbReference>
<evidence type="ECO:0000256" key="2">
    <source>
        <dbReference type="ARBA" id="ARBA00022679"/>
    </source>
</evidence>
<sequence>MLIPVEHLVGKDIGEYRLTQLIGQGSLSAVYLARRQGGELREMMVTVFLLPVECKGAARERFMARFMQQAAAISHLQHPYIVPTYAFGEQYGYPYLITPLVEGETVATFLKQQQRCSPDLTLALLLQIADALDYAHSNNVIHGTLKSSNILLVRQGGPDGLYSVMVAGFGLAHMLEMRGIGQVAHQYPGLFSVAGTLLTNPIYIAPEVVLGHPFDARADVYALGILAFEMLCGYPPFSDPDPFTVLQKHVDERIPSLQSVAPDVPAALDIALQRALERDPALRLQSAGKLVTAFERVLNVMEEATRPAPAPPGTALPMNVHLALVDTLPPGDTGEYKVAMAGMTSGRVPKVASSFPGNTFKLQSIPRPTSLPMGPAAPAGPAPEVPVASRKQPPIYSTPPASSHTQAMPAQPQAGNGARVGRDTPETITPEQPKADGTRPEISRRRVVQAVNGVITAGVLLGGGFTLLHLFQDGTLHLPGQPAAQPTPVPVARKNNIISTTIPPKNTARTFIDPNTKLESILIHLPTGQLVAYNRACTHQGVLVSYDALTHRLVCPLHHSQFDPQQMGKVLNGPATKPLKAVTIHVQANGTITTG</sequence>
<evidence type="ECO:0000256" key="3">
    <source>
        <dbReference type="ARBA" id="ARBA00022714"/>
    </source>
</evidence>
<dbReference type="InterPro" id="IPR000719">
    <property type="entry name" value="Prot_kinase_dom"/>
</dbReference>
<dbReference type="PANTHER" id="PTHR43671">
    <property type="entry name" value="SERINE/THREONINE-PROTEIN KINASE NEK"/>
    <property type="match status" value="1"/>
</dbReference>
<dbReference type="SUPFAM" id="SSF56112">
    <property type="entry name" value="Protein kinase-like (PK-like)"/>
    <property type="match status" value="1"/>
</dbReference>
<accession>A0A401ZS41</accession>
<dbReference type="GO" id="GO:0004497">
    <property type="term" value="F:monooxygenase activity"/>
    <property type="evidence" value="ECO:0007669"/>
    <property type="project" value="UniProtKB-ARBA"/>
</dbReference>
<dbReference type="SUPFAM" id="SSF50022">
    <property type="entry name" value="ISP domain"/>
    <property type="match status" value="1"/>
</dbReference>
<dbReference type="Proteomes" id="UP000287224">
    <property type="component" value="Unassembled WGS sequence"/>
</dbReference>
<dbReference type="Pfam" id="PF00069">
    <property type="entry name" value="Pkinase"/>
    <property type="match status" value="1"/>
</dbReference>
<dbReference type="CDD" id="cd14014">
    <property type="entry name" value="STKc_PknB_like"/>
    <property type="match status" value="1"/>
</dbReference>
<feature type="region of interest" description="Disordered" evidence="10">
    <location>
        <begin position="366"/>
        <end position="443"/>
    </location>
</feature>
<keyword evidence="3" id="KW-0001">2Fe-2S</keyword>
<dbReference type="RefSeq" id="WP_126602217.1">
    <property type="nucleotide sequence ID" value="NZ_BIFQ01000002.1"/>
</dbReference>
<proteinExistence type="predicted"/>
<dbReference type="CDD" id="cd03467">
    <property type="entry name" value="Rieske"/>
    <property type="match status" value="1"/>
</dbReference>
<comment type="caution">
    <text evidence="13">The sequence shown here is derived from an EMBL/GenBank/DDBJ whole genome shotgun (WGS) entry which is preliminary data.</text>
</comment>
<evidence type="ECO:0000256" key="10">
    <source>
        <dbReference type="SAM" id="MobiDB-lite"/>
    </source>
</evidence>
<dbReference type="PANTHER" id="PTHR43671:SF13">
    <property type="entry name" value="SERINE_THREONINE-PROTEIN KINASE NEK2"/>
    <property type="match status" value="1"/>
</dbReference>
<dbReference type="EC" id="2.7.11.1" evidence="1"/>
<feature type="domain" description="Protein kinase" evidence="11">
    <location>
        <begin position="16"/>
        <end position="295"/>
    </location>
</feature>
<dbReference type="AlphaFoldDB" id="A0A401ZS41"/>
<dbReference type="OrthoDB" id="9802613at2"/>